<dbReference type="InterPro" id="IPR002867">
    <property type="entry name" value="IBR_dom"/>
</dbReference>
<protein>
    <recommendedName>
        <fullName evidence="2">RBR-type E3 ubiquitin transferase</fullName>
        <ecNumber evidence="2">2.3.2.31</ecNumber>
    </recommendedName>
</protein>
<dbReference type="Gene3D" id="1.20.120.1750">
    <property type="match status" value="1"/>
</dbReference>
<feature type="coiled-coil region" evidence="10">
    <location>
        <begin position="292"/>
        <end position="319"/>
    </location>
</feature>
<evidence type="ECO:0000259" key="12">
    <source>
        <dbReference type="PROSITE" id="PS51873"/>
    </source>
</evidence>
<dbReference type="Gene3D" id="3.30.40.10">
    <property type="entry name" value="Zinc/RING finger domain, C3HC4 (zinc finger)"/>
    <property type="match status" value="1"/>
</dbReference>
<dbReference type="GO" id="GO:0016567">
    <property type="term" value="P:protein ubiquitination"/>
    <property type="evidence" value="ECO:0007669"/>
    <property type="project" value="InterPro"/>
</dbReference>
<evidence type="ECO:0000256" key="1">
    <source>
        <dbReference type="ARBA" id="ARBA00001798"/>
    </source>
</evidence>
<keyword evidence="7" id="KW-0833">Ubl conjugation pathway</keyword>
<dbReference type="SMART" id="SM00184">
    <property type="entry name" value="RING"/>
    <property type="match status" value="2"/>
</dbReference>
<organism evidence="13 14">
    <name type="scientific">Streblomastix strix</name>
    <dbReference type="NCBI Taxonomy" id="222440"/>
    <lineage>
        <taxon>Eukaryota</taxon>
        <taxon>Metamonada</taxon>
        <taxon>Preaxostyla</taxon>
        <taxon>Oxymonadida</taxon>
        <taxon>Streblomastigidae</taxon>
        <taxon>Streblomastix</taxon>
    </lineage>
</organism>
<dbReference type="EMBL" id="SNRW01014179">
    <property type="protein sequence ID" value="KAA6371756.1"/>
    <property type="molecule type" value="Genomic_DNA"/>
</dbReference>
<evidence type="ECO:0000256" key="7">
    <source>
        <dbReference type="ARBA" id="ARBA00022786"/>
    </source>
</evidence>
<dbReference type="PROSITE" id="PS00518">
    <property type="entry name" value="ZF_RING_1"/>
    <property type="match status" value="1"/>
</dbReference>
<name>A0A5J4UM85_9EUKA</name>
<comment type="catalytic activity">
    <reaction evidence="1">
        <text>[E2 ubiquitin-conjugating enzyme]-S-ubiquitinyl-L-cysteine + [acceptor protein]-L-lysine = [E2 ubiquitin-conjugating enzyme]-L-cysteine + [acceptor protein]-N(6)-ubiquitinyl-L-lysine.</text>
        <dbReference type="EC" id="2.3.2.31"/>
    </reaction>
</comment>
<dbReference type="InterPro" id="IPR044066">
    <property type="entry name" value="TRIAD_supradom"/>
</dbReference>
<feature type="domain" description="RING-type" evidence="11">
    <location>
        <begin position="68"/>
        <end position="114"/>
    </location>
</feature>
<feature type="domain" description="RING-type" evidence="12">
    <location>
        <begin position="64"/>
        <end position="247"/>
    </location>
</feature>
<evidence type="ECO:0000313" key="14">
    <source>
        <dbReference type="Proteomes" id="UP000324800"/>
    </source>
</evidence>
<accession>A0A5J4UM85</accession>
<dbReference type="EC" id="2.3.2.31" evidence="2"/>
<keyword evidence="10" id="KW-0175">Coiled coil</keyword>
<sequence length="422" mass="48833">MDSLINNVADIFFLSPDEVILLLISKDWNREKLESQYFTNTDECLSKAGIADANATEKIKTELIGEDCPICDCPLEPDNTETVPCGHKFCSECLTSYIGAAFLKGSSSIIVPCPQTNCKVKIYPSIIRKILFDKGVTVPGAIERHIEGARAKEMFDRFLQDNYIDANQSKFRYCPQPECHFVAKRDDYLRFDVRCVCGKSYCFGCGRDVHTPATCTMIQSWENMTQQQSENFQWIQSNTKICPLCRREYCWICLTDYRTHDFTKPCKPPVRQDASGPNAQVRDSDMMYYEHVETHKNSLVFAKKQLEDVEKQMKQYKALIKCDDMTSEFIKESVITLVRCREFLVNSYIFGRSIQESPAKRLFEQQQADLFMCIEELSRLTEQPLEEVNRDKTLFNTGVCRDHLDKLIEFFASEAHEHFQFK</sequence>
<evidence type="ECO:0000256" key="4">
    <source>
        <dbReference type="ARBA" id="ARBA00022723"/>
    </source>
</evidence>
<keyword evidence="8" id="KW-0862">Zinc</keyword>
<dbReference type="GO" id="GO:0008270">
    <property type="term" value="F:zinc ion binding"/>
    <property type="evidence" value="ECO:0007669"/>
    <property type="project" value="UniProtKB-KW"/>
</dbReference>
<dbReference type="OrthoDB" id="10009520at2759"/>
<dbReference type="Pfam" id="PF01485">
    <property type="entry name" value="IBR"/>
    <property type="match status" value="1"/>
</dbReference>
<evidence type="ECO:0000256" key="5">
    <source>
        <dbReference type="ARBA" id="ARBA00022737"/>
    </source>
</evidence>
<keyword evidence="6 9" id="KW-0863">Zinc-finger</keyword>
<evidence type="ECO:0000256" key="3">
    <source>
        <dbReference type="ARBA" id="ARBA00022679"/>
    </source>
</evidence>
<dbReference type="InterPro" id="IPR018957">
    <property type="entry name" value="Znf_C3HC4_RING-type"/>
</dbReference>
<keyword evidence="3" id="KW-0808">Transferase</keyword>
<dbReference type="InterPro" id="IPR013083">
    <property type="entry name" value="Znf_RING/FYVE/PHD"/>
</dbReference>
<evidence type="ECO:0000256" key="9">
    <source>
        <dbReference type="PROSITE-ProRule" id="PRU00175"/>
    </source>
</evidence>
<dbReference type="GO" id="GO:0061630">
    <property type="term" value="F:ubiquitin protein ligase activity"/>
    <property type="evidence" value="ECO:0007669"/>
    <property type="project" value="UniProtKB-EC"/>
</dbReference>
<dbReference type="Proteomes" id="UP000324800">
    <property type="component" value="Unassembled WGS sequence"/>
</dbReference>
<dbReference type="AlphaFoldDB" id="A0A5J4UM85"/>
<dbReference type="PROSITE" id="PS51873">
    <property type="entry name" value="TRIAD"/>
    <property type="match status" value="1"/>
</dbReference>
<dbReference type="SMART" id="SM00647">
    <property type="entry name" value="IBR"/>
    <property type="match status" value="1"/>
</dbReference>
<reference evidence="13 14" key="1">
    <citation type="submission" date="2019-03" db="EMBL/GenBank/DDBJ databases">
        <title>Single cell metagenomics reveals metabolic interactions within the superorganism composed of flagellate Streblomastix strix and complex community of Bacteroidetes bacteria on its surface.</title>
        <authorList>
            <person name="Treitli S.C."/>
            <person name="Kolisko M."/>
            <person name="Husnik F."/>
            <person name="Keeling P."/>
            <person name="Hampl V."/>
        </authorList>
    </citation>
    <scope>NUCLEOTIDE SEQUENCE [LARGE SCALE GENOMIC DNA]</scope>
    <source>
        <strain evidence="13">ST1C</strain>
    </source>
</reference>
<keyword evidence="5" id="KW-0677">Repeat</keyword>
<dbReference type="InterPro" id="IPR031127">
    <property type="entry name" value="E3_UB_ligase_RBR"/>
</dbReference>
<keyword evidence="4" id="KW-0479">Metal-binding</keyword>
<proteinExistence type="predicted"/>
<evidence type="ECO:0000259" key="11">
    <source>
        <dbReference type="PROSITE" id="PS50089"/>
    </source>
</evidence>
<evidence type="ECO:0000256" key="6">
    <source>
        <dbReference type="ARBA" id="ARBA00022771"/>
    </source>
</evidence>
<evidence type="ECO:0000256" key="8">
    <source>
        <dbReference type="ARBA" id="ARBA00022833"/>
    </source>
</evidence>
<evidence type="ECO:0000256" key="10">
    <source>
        <dbReference type="SAM" id="Coils"/>
    </source>
</evidence>
<comment type="caution">
    <text evidence="13">The sequence shown here is derived from an EMBL/GenBank/DDBJ whole genome shotgun (WGS) entry which is preliminary data.</text>
</comment>
<dbReference type="InterPro" id="IPR017907">
    <property type="entry name" value="Znf_RING_CS"/>
</dbReference>
<dbReference type="InterPro" id="IPR001841">
    <property type="entry name" value="Znf_RING"/>
</dbReference>
<dbReference type="PANTHER" id="PTHR11685">
    <property type="entry name" value="RBR FAMILY RING FINGER AND IBR DOMAIN-CONTAINING"/>
    <property type="match status" value="1"/>
</dbReference>
<dbReference type="SUPFAM" id="SSF57850">
    <property type="entry name" value="RING/U-box"/>
    <property type="match status" value="2"/>
</dbReference>
<evidence type="ECO:0000313" key="13">
    <source>
        <dbReference type="EMBL" id="KAA6371756.1"/>
    </source>
</evidence>
<gene>
    <name evidence="13" type="ORF">EZS28_032717</name>
</gene>
<dbReference type="Pfam" id="PF00097">
    <property type="entry name" value="zf-C3HC4"/>
    <property type="match status" value="1"/>
</dbReference>
<dbReference type="PROSITE" id="PS50089">
    <property type="entry name" value="ZF_RING_2"/>
    <property type="match status" value="1"/>
</dbReference>
<evidence type="ECO:0000256" key="2">
    <source>
        <dbReference type="ARBA" id="ARBA00012251"/>
    </source>
</evidence>